<feature type="compositionally biased region" description="Acidic residues" evidence="1">
    <location>
        <begin position="21"/>
        <end position="33"/>
    </location>
</feature>
<gene>
    <name evidence="2" type="ORF">EYF80_029222</name>
</gene>
<protein>
    <submittedName>
        <fullName evidence="2">Uncharacterized protein</fullName>
    </submittedName>
</protein>
<proteinExistence type="predicted"/>
<reference evidence="2 3" key="1">
    <citation type="submission" date="2019-03" db="EMBL/GenBank/DDBJ databases">
        <title>First draft genome of Liparis tanakae, snailfish: a comprehensive survey of snailfish specific genes.</title>
        <authorList>
            <person name="Kim W."/>
            <person name="Song I."/>
            <person name="Jeong J.-H."/>
            <person name="Kim D."/>
            <person name="Kim S."/>
            <person name="Ryu S."/>
            <person name="Song J.Y."/>
            <person name="Lee S.K."/>
        </authorList>
    </citation>
    <scope>NUCLEOTIDE SEQUENCE [LARGE SCALE GENOMIC DNA]</scope>
    <source>
        <tissue evidence="2">Muscle</tissue>
    </source>
</reference>
<dbReference type="Proteomes" id="UP000314294">
    <property type="component" value="Unassembled WGS sequence"/>
</dbReference>
<sequence length="185" mass="20359">MSGGVTDGRHFGPHRTRVSGDDGDDGDDDDDEMLPACHTPQSTPTPSLDRSGPLSFRDASVKGCVMLMASTAPRRSCRDSLSIQEEDRCRAPGCWLDRVRHEIPHGEQRGGLEGRSLLWMRTVDVYAEWFHMDQHISAASGAAERGDKQVRGRTRVFTATTHYCIRVLVSTGRPGTVLSPGQRLV</sequence>
<name>A0A4Z2H4R6_9TELE</name>
<feature type="compositionally biased region" description="Polar residues" evidence="1">
    <location>
        <begin position="39"/>
        <end position="48"/>
    </location>
</feature>
<feature type="region of interest" description="Disordered" evidence="1">
    <location>
        <begin position="1"/>
        <end position="54"/>
    </location>
</feature>
<dbReference type="AlphaFoldDB" id="A0A4Z2H4R6"/>
<keyword evidence="3" id="KW-1185">Reference proteome</keyword>
<organism evidence="2 3">
    <name type="scientific">Liparis tanakae</name>
    <name type="common">Tanaka's snailfish</name>
    <dbReference type="NCBI Taxonomy" id="230148"/>
    <lineage>
        <taxon>Eukaryota</taxon>
        <taxon>Metazoa</taxon>
        <taxon>Chordata</taxon>
        <taxon>Craniata</taxon>
        <taxon>Vertebrata</taxon>
        <taxon>Euteleostomi</taxon>
        <taxon>Actinopterygii</taxon>
        <taxon>Neopterygii</taxon>
        <taxon>Teleostei</taxon>
        <taxon>Neoteleostei</taxon>
        <taxon>Acanthomorphata</taxon>
        <taxon>Eupercaria</taxon>
        <taxon>Perciformes</taxon>
        <taxon>Cottioidei</taxon>
        <taxon>Cottales</taxon>
        <taxon>Liparidae</taxon>
        <taxon>Liparis</taxon>
    </lineage>
</organism>
<comment type="caution">
    <text evidence="2">The sequence shown here is derived from an EMBL/GenBank/DDBJ whole genome shotgun (WGS) entry which is preliminary data.</text>
</comment>
<evidence type="ECO:0000256" key="1">
    <source>
        <dbReference type="SAM" id="MobiDB-lite"/>
    </source>
</evidence>
<evidence type="ECO:0000313" key="3">
    <source>
        <dbReference type="Proteomes" id="UP000314294"/>
    </source>
</evidence>
<accession>A0A4Z2H4R6</accession>
<dbReference type="EMBL" id="SRLO01000331">
    <property type="protein sequence ID" value="TNN60621.1"/>
    <property type="molecule type" value="Genomic_DNA"/>
</dbReference>
<evidence type="ECO:0000313" key="2">
    <source>
        <dbReference type="EMBL" id="TNN60621.1"/>
    </source>
</evidence>